<comment type="caution">
    <text evidence="2">The sequence shown here is derived from an EMBL/GenBank/DDBJ whole genome shotgun (WGS) entry which is preliminary data.</text>
</comment>
<evidence type="ECO:0000256" key="1">
    <source>
        <dbReference type="SAM" id="Phobius"/>
    </source>
</evidence>
<dbReference type="Proteomes" id="UP000230233">
    <property type="component" value="Chromosome V"/>
</dbReference>
<keyword evidence="1" id="KW-1133">Transmembrane helix</keyword>
<evidence type="ECO:0000313" key="2">
    <source>
        <dbReference type="EMBL" id="PIC26667.1"/>
    </source>
</evidence>
<keyword evidence="1" id="KW-0472">Membrane</keyword>
<evidence type="ECO:0000313" key="3">
    <source>
        <dbReference type="Proteomes" id="UP000230233"/>
    </source>
</evidence>
<dbReference type="OrthoDB" id="5829557at2759"/>
<organism evidence="2 3">
    <name type="scientific">Caenorhabditis nigoni</name>
    <dbReference type="NCBI Taxonomy" id="1611254"/>
    <lineage>
        <taxon>Eukaryota</taxon>
        <taxon>Metazoa</taxon>
        <taxon>Ecdysozoa</taxon>
        <taxon>Nematoda</taxon>
        <taxon>Chromadorea</taxon>
        <taxon>Rhabditida</taxon>
        <taxon>Rhabditina</taxon>
        <taxon>Rhabditomorpha</taxon>
        <taxon>Rhabditoidea</taxon>
        <taxon>Rhabditidae</taxon>
        <taxon>Peloderinae</taxon>
        <taxon>Caenorhabditis</taxon>
    </lineage>
</organism>
<dbReference type="EMBL" id="PDUG01000005">
    <property type="protein sequence ID" value="PIC26667.1"/>
    <property type="molecule type" value="Genomic_DNA"/>
</dbReference>
<name>A0A2G5THB7_9PELO</name>
<dbReference type="AlphaFoldDB" id="A0A2G5THB7"/>
<protein>
    <submittedName>
        <fullName evidence="2">Uncharacterized protein</fullName>
    </submittedName>
</protein>
<accession>A0A2G5THB7</accession>
<gene>
    <name evidence="2" type="primary">Cni-T26H10.2</name>
    <name evidence="2" type="synonym">Cnig_chr_V.g19174</name>
    <name evidence="2" type="ORF">B9Z55_019174</name>
</gene>
<keyword evidence="3" id="KW-1185">Reference proteome</keyword>
<keyword evidence="1" id="KW-0812">Transmembrane</keyword>
<feature type="transmembrane region" description="Helical" evidence="1">
    <location>
        <begin position="6"/>
        <end position="25"/>
    </location>
</feature>
<sequence>MLLIVFGLIFLCFIVDIFEYFWLFYQRRRAVKEMVDFERMMEHVAGGSFVGMPLSPNEQVLRAVCYCDKATFAHHRLRRVDPLMPIRFSTGNDEEIPAVADEGGTVEENSS</sequence>
<reference evidence="3" key="1">
    <citation type="submission" date="2017-10" db="EMBL/GenBank/DDBJ databases">
        <title>Rapid genome shrinkage in a self-fertile nematode reveals novel sperm competition proteins.</title>
        <authorList>
            <person name="Yin D."/>
            <person name="Schwarz E.M."/>
            <person name="Thomas C.G."/>
            <person name="Felde R.L."/>
            <person name="Korf I.F."/>
            <person name="Cutter A.D."/>
            <person name="Schartner C.M."/>
            <person name="Ralston E.J."/>
            <person name="Meyer B.J."/>
            <person name="Haag E.S."/>
        </authorList>
    </citation>
    <scope>NUCLEOTIDE SEQUENCE [LARGE SCALE GENOMIC DNA]</scope>
    <source>
        <strain evidence="3">JU1422</strain>
    </source>
</reference>
<proteinExistence type="predicted"/>